<keyword evidence="2" id="KW-1185">Reference proteome</keyword>
<comment type="caution">
    <text evidence="1">The sequence shown here is derived from an EMBL/GenBank/DDBJ whole genome shotgun (WGS) entry which is preliminary data.</text>
</comment>
<name>A0AAD3SCJ8_NEPGR</name>
<dbReference type="AlphaFoldDB" id="A0AAD3SCJ8"/>
<protein>
    <submittedName>
        <fullName evidence="1">Uncharacterized protein</fullName>
    </submittedName>
</protein>
<reference evidence="1" key="1">
    <citation type="submission" date="2023-05" db="EMBL/GenBank/DDBJ databases">
        <title>Nepenthes gracilis genome sequencing.</title>
        <authorList>
            <person name="Fukushima K."/>
        </authorList>
    </citation>
    <scope>NUCLEOTIDE SEQUENCE</scope>
    <source>
        <strain evidence="1">SING2019-196</strain>
    </source>
</reference>
<dbReference type="Proteomes" id="UP001279734">
    <property type="component" value="Unassembled WGS sequence"/>
</dbReference>
<proteinExistence type="predicted"/>
<gene>
    <name evidence="1" type="ORF">Nepgr_010428</name>
</gene>
<dbReference type="EMBL" id="BSYO01000008">
    <property type="protein sequence ID" value="GMH08588.1"/>
    <property type="molecule type" value="Genomic_DNA"/>
</dbReference>
<evidence type="ECO:0000313" key="1">
    <source>
        <dbReference type="EMBL" id="GMH08588.1"/>
    </source>
</evidence>
<organism evidence="1 2">
    <name type="scientific">Nepenthes gracilis</name>
    <name type="common">Slender pitcher plant</name>
    <dbReference type="NCBI Taxonomy" id="150966"/>
    <lineage>
        <taxon>Eukaryota</taxon>
        <taxon>Viridiplantae</taxon>
        <taxon>Streptophyta</taxon>
        <taxon>Embryophyta</taxon>
        <taxon>Tracheophyta</taxon>
        <taxon>Spermatophyta</taxon>
        <taxon>Magnoliopsida</taxon>
        <taxon>eudicotyledons</taxon>
        <taxon>Gunneridae</taxon>
        <taxon>Pentapetalae</taxon>
        <taxon>Caryophyllales</taxon>
        <taxon>Nepenthaceae</taxon>
        <taxon>Nepenthes</taxon>
    </lineage>
</organism>
<accession>A0AAD3SCJ8</accession>
<sequence>MRGYEDPECLKALNSAIKSQNIDSVKNLEGDAPMALSDAQCSSLKSNFAEAAEMCSELGDCVEDFHARDLMVKLLSDVAAGFSDFDSPNGARCGSALRSWIGFLLHLAVESADDGMQTSSKMLLEWLILLLVSGCCCSCVGRGCWGCGLCLRLLVRDATLKIFASNMVTTAPVNGVCSGFGWGSGALALCSAMGLLGALREDVSLADLQLRGSGWDLASLVAPIQMLKCNPLRC</sequence>
<evidence type="ECO:0000313" key="2">
    <source>
        <dbReference type="Proteomes" id="UP001279734"/>
    </source>
</evidence>